<dbReference type="Proteomes" id="UP000501466">
    <property type="component" value="Chromosome"/>
</dbReference>
<evidence type="ECO:0000313" key="6">
    <source>
        <dbReference type="Proteomes" id="UP000501466"/>
    </source>
</evidence>
<dbReference type="InterPro" id="IPR052379">
    <property type="entry name" value="Type_VII_TA_RNase"/>
</dbReference>
<dbReference type="EMBL" id="AP021888">
    <property type="protein sequence ID" value="BBP42829.1"/>
    <property type="molecule type" value="Genomic_DNA"/>
</dbReference>
<evidence type="ECO:0000256" key="3">
    <source>
        <dbReference type="ARBA" id="ARBA00022801"/>
    </source>
</evidence>
<evidence type="ECO:0000256" key="2">
    <source>
        <dbReference type="ARBA" id="ARBA00022722"/>
    </source>
</evidence>
<evidence type="ECO:0008006" key="7">
    <source>
        <dbReference type="Google" id="ProtNLM"/>
    </source>
</evidence>
<sequence>MNDVLLNKKVSIERCIQQIQNYYHLESELPFQQDYMKQDAIAINLQRIAELAIDMAAYLIKREKLGLPQDSKDHFRLLEKAQIIPQELSQKCQNMVGFRNILVHEYQELDLDLMQDVIEHHLTDLIDYSDFILKRVP</sequence>
<accession>A0A6F8PL51</accession>
<dbReference type="GO" id="GO:0004540">
    <property type="term" value="F:RNA nuclease activity"/>
    <property type="evidence" value="ECO:0007669"/>
    <property type="project" value="InterPro"/>
</dbReference>
<dbReference type="NCBIfam" id="NF047751">
    <property type="entry name" value="HepT_toxin"/>
    <property type="match status" value="1"/>
</dbReference>
<dbReference type="Gene3D" id="1.20.120.580">
    <property type="entry name" value="bsu32300-like"/>
    <property type="match status" value="1"/>
</dbReference>
<dbReference type="KEGG" id="tzo:THMIRHAT_05750"/>
<evidence type="ECO:0000256" key="1">
    <source>
        <dbReference type="ARBA" id="ARBA00022649"/>
    </source>
</evidence>
<keyword evidence="2" id="KW-0540">Nuclease</keyword>
<dbReference type="Pfam" id="PF01934">
    <property type="entry name" value="HepT-like"/>
    <property type="match status" value="1"/>
</dbReference>
<keyword evidence="3" id="KW-0378">Hydrolase</keyword>
<evidence type="ECO:0000256" key="4">
    <source>
        <dbReference type="ARBA" id="ARBA00024207"/>
    </source>
</evidence>
<dbReference type="GO" id="GO:0110001">
    <property type="term" value="C:toxin-antitoxin complex"/>
    <property type="evidence" value="ECO:0007669"/>
    <property type="project" value="InterPro"/>
</dbReference>
<dbReference type="RefSeq" id="WP_173290598.1">
    <property type="nucleotide sequence ID" value="NZ_AP021888.1"/>
</dbReference>
<gene>
    <name evidence="5" type="ORF">THMIRHAT_05750</name>
</gene>
<keyword evidence="1" id="KW-1277">Toxin-antitoxin system</keyword>
<dbReference type="AlphaFoldDB" id="A0A6F8PL51"/>
<dbReference type="PANTHER" id="PTHR33397">
    <property type="entry name" value="UPF0331 PROTEIN YUTE"/>
    <property type="match status" value="1"/>
</dbReference>
<dbReference type="PANTHER" id="PTHR33397:SF3">
    <property type="entry name" value="MRNA NUCLEASE HEPT"/>
    <property type="match status" value="1"/>
</dbReference>
<comment type="similarity">
    <text evidence="4">Belongs to the HepT RNase toxin family.</text>
</comment>
<dbReference type="GO" id="GO:0016787">
    <property type="term" value="F:hydrolase activity"/>
    <property type="evidence" value="ECO:0007669"/>
    <property type="project" value="UniProtKB-KW"/>
</dbReference>
<proteinExistence type="inferred from homology"/>
<protein>
    <recommendedName>
        <fullName evidence="7">DUF86 domain-containing protein</fullName>
    </recommendedName>
</protein>
<name>A0A6F8PL51_9GAMM</name>
<reference evidence="6" key="1">
    <citation type="submission" date="2019-11" db="EMBL/GenBank/DDBJ databases">
        <title>Isolation and characterization of two novel species in the genus Thiomicrorhabdus.</title>
        <authorList>
            <person name="Mochizuki J."/>
            <person name="Kojima H."/>
            <person name="Fukui M."/>
        </authorList>
    </citation>
    <scope>NUCLEOTIDE SEQUENCE [LARGE SCALE GENOMIC DNA]</scope>
    <source>
        <strain evidence="6">AkT22</strain>
    </source>
</reference>
<evidence type="ECO:0000313" key="5">
    <source>
        <dbReference type="EMBL" id="BBP42829.1"/>
    </source>
</evidence>
<keyword evidence="6" id="KW-1185">Reference proteome</keyword>
<dbReference type="InterPro" id="IPR008201">
    <property type="entry name" value="HepT-like"/>
</dbReference>
<dbReference type="InterPro" id="IPR037038">
    <property type="entry name" value="HepT-like_sf"/>
</dbReference>
<dbReference type="SUPFAM" id="SSF81593">
    <property type="entry name" value="Nucleotidyltransferase substrate binding subunit/domain"/>
    <property type="match status" value="1"/>
</dbReference>
<organism evidence="5 6">
    <name type="scientific">Thiosulfativibrio zosterae</name>
    <dbReference type="NCBI Taxonomy" id="2675053"/>
    <lineage>
        <taxon>Bacteria</taxon>
        <taxon>Pseudomonadati</taxon>
        <taxon>Pseudomonadota</taxon>
        <taxon>Gammaproteobacteria</taxon>
        <taxon>Thiotrichales</taxon>
        <taxon>Piscirickettsiaceae</taxon>
        <taxon>Thiosulfativibrio</taxon>
    </lineage>
</organism>